<protein>
    <submittedName>
        <fullName evidence="3">Uncharacterized protein</fullName>
    </submittedName>
</protein>
<feature type="compositionally biased region" description="Basic and acidic residues" evidence="2">
    <location>
        <begin position="689"/>
        <end position="705"/>
    </location>
</feature>
<feature type="region of interest" description="Disordered" evidence="2">
    <location>
        <begin position="1165"/>
        <end position="1188"/>
    </location>
</feature>
<feature type="coiled-coil region" evidence="1">
    <location>
        <begin position="442"/>
        <end position="508"/>
    </location>
</feature>
<feature type="compositionally biased region" description="Basic residues" evidence="2">
    <location>
        <begin position="1488"/>
        <end position="1497"/>
    </location>
</feature>
<evidence type="ECO:0000313" key="4">
    <source>
        <dbReference type="Proteomes" id="UP000095192"/>
    </source>
</evidence>
<feature type="region of interest" description="Disordered" evidence="2">
    <location>
        <begin position="1577"/>
        <end position="1603"/>
    </location>
</feature>
<dbReference type="EMBL" id="JROU02001500">
    <property type="protein sequence ID" value="OEH76239.1"/>
    <property type="molecule type" value="Genomic_DNA"/>
</dbReference>
<evidence type="ECO:0000313" key="3">
    <source>
        <dbReference type="EMBL" id="OEH76239.1"/>
    </source>
</evidence>
<feature type="compositionally biased region" description="Basic and acidic residues" evidence="2">
    <location>
        <begin position="1591"/>
        <end position="1603"/>
    </location>
</feature>
<feature type="compositionally biased region" description="Low complexity" evidence="2">
    <location>
        <begin position="1499"/>
        <end position="1517"/>
    </location>
</feature>
<gene>
    <name evidence="3" type="ORF">cyc_02899</name>
</gene>
<feature type="compositionally biased region" description="Basic residues" evidence="2">
    <location>
        <begin position="1178"/>
        <end position="1188"/>
    </location>
</feature>
<feature type="compositionally biased region" description="Low complexity" evidence="2">
    <location>
        <begin position="1538"/>
        <end position="1559"/>
    </location>
</feature>
<evidence type="ECO:0000256" key="1">
    <source>
        <dbReference type="SAM" id="Coils"/>
    </source>
</evidence>
<feature type="region of interest" description="Disordered" evidence="2">
    <location>
        <begin position="1480"/>
        <end position="1559"/>
    </location>
</feature>
<organism evidence="3 4">
    <name type="scientific">Cyclospora cayetanensis</name>
    <dbReference type="NCBI Taxonomy" id="88456"/>
    <lineage>
        <taxon>Eukaryota</taxon>
        <taxon>Sar</taxon>
        <taxon>Alveolata</taxon>
        <taxon>Apicomplexa</taxon>
        <taxon>Conoidasida</taxon>
        <taxon>Coccidia</taxon>
        <taxon>Eucoccidiorida</taxon>
        <taxon>Eimeriorina</taxon>
        <taxon>Eimeriidae</taxon>
        <taxon>Cyclospora</taxon>
    </lineage>
</organism>
<name>A0A1D3CYG8_9EIME</name>
<evidence type="ECO:0000256" key="2">
    <source>
        <dbReference type="SAM" id="MobiDB-lite"/>
    </source>
</evidence>
<dbReference type="VEuPathDB" id="ToxoDB:cyc_02899"/>
<dbReference type="InParanoid" id="A0A1D3CYG8"/>
<reference evidence="3 4" key="1">
    <citation type="journal article" date="2016" name="BMC Genomics">
        <title>Comparative genomics reveals Cyclospora cayetanensis possesses coccidia-like metabolism and invasion components but unique surface antigens.</title>
        <authorList>
            <person name="Liu S."/>
            <person name="Wang L."/>
            <person name="Zheng H."/>
            <person name="Xu Z."/>
            <person name="Roellig D.M."/>
            <person name="Li N."/>
            <person name="Frace M.A."/>
            <person name="Tang K."/>
            <person name="Arrowood M.J."/>
            <person name="Moss D.M."/>
            <person name="Zhang L."/>
            <person name="Feng Y."/>
            <person name="Xiao L."/>
        </authorList>
    </citation>
    <scope>NUCLEOTIDE SEQUENCE [LARGE SCALE GENOMIC DNA]</scope>
    <source>
        <strain evidence="3 4">CHN_HEN01</strain>
    </source>
</reference>
<feature type="region of interest" description="Disordered" evidence="2">
    <location>
        <begin position="1438"/>
        <end position="1467"/>
    </location>
</feature>
<comment type="caution">
    <text evidence="3">The sequence shown here is derived from an EMBL/GenBank/DDBJ whole genome shotgun (WGS) entry which is preliminary data.</text>
</comment>
<dbReference type="Proteomes" id="UP000095192">
    <property type="component" value="Unassembled WGS sequence"/>
</dbReference>
<feature type="region of interest" description="Disordered" evidence="2">
    <location>
        <begin position="689"/>
        <end position="717"/>
    </location>
</feature>
<sequence>MKRQALEGVHHWHRVAETAAALEAAVAQKVIDKSAALLQRRFLRSWVEATTAAHQQKKQQQQIEASLVVLSRFLRLCALRNALKHLREQLEQRQRQEAASLRMRVFATLQRQRLQEKSLRLLLEYAWMQRHLRCAAQTLQHRVDILRVQESLQVWRAAAAVSRDEAAAAGSAVRGNAAATLAVVRCAVLHAQLQQERHNGSAIKQPLNLTLVLQQACKRKGFSPLPHATASLLSLVPLDMSIHPVRMLQHVPAVAQHLKTRSVSLKQRAFGGWRIFTAVAAEERQQQETATDTLRLTRLRGLFRQMQRTYQPSVVAWGMEQLAASGDVAATRTSGARAAETALHAASAACNADASDIREAGVLFSPFSFFCFFSVCSVSDTLSGSELCGVRLPLQRVLHARGAVLKAWLRRILSCWKQRAEASRCGLLLQQRARQQCLAAVLRSWREDQQRQQRNRQRLQHALTLLERQRERQMMAAFSALRAAAVRRRTEERTAEALRQRLQQKLLQQLWRLWMLQLQRRHQLLRVAAVGARYSARHALHRLRMHGEAETALQERMQSVFSKRQNALAVAADMQQHKKLLKSVLQAWHLQQQQRQQKRELKDRLQQLQQQWQLVWGMRLQHKVLVAWLQRLLRPLQEEQNAAAFQQESNKRLLLLLLHEWHVAAVAAKQRRLIGGLLQLPSARISDDAKKEKIREGGAEAEKPPAESLWSSQDSTAADPEDLLTSRRSSCAILLLLREVATAAPTGATAAHAEALDACIDAFQKEGCCLSQRHQLLLPLSQSLILPQHVGEEVQQQRLAAASAAVHHMASQQLRRLFSSWRAKAQPRLQRKRQHLRRAAAAAEALRIRRLCTETLRSWMETARLQRLECQESASADVSNAILATCREGRKWRWHMYSEILCSSLPCVAGSDALLPSSLLGGMQHLRSTLPLQCSKSLPAGALLFTKTAPACANASLPATALKEAVAAHEKFLIVAACIHAVALAAATTGTNGAVGETCASAAQAADCCCSPSRKRLSQSLTFGSRSIIPGESAAEKEAETFSGAACSAAESADVRLETASHAFASPTARAAAATGNTACVASARTGVLHAQAAFAAACVLRPAIRRFLVAQRAAVGCMRSSAAAAAATGGAAVSASACPPLEEAAASSASRSWSRAAKSAAADEAVSSVGKNERKGRVACRKSGGRSKRKLLPSLELAPQVESQCNMVLQRMHDHAQQQERLQKFAAASAERRELRCLQTSFRGWHEKRDDAMLQQQAFELQQQWRMRRVLLRLHERQQEEEWRAWCLTYFALRLDLEAPPLYASSRSSRLPLCKPAAARAVVFFLLSLFLQQAETFHMVAAATKGERLGLAAAKVHQKHRSLLLHSLWHHWVSVFRYARAVNALLQHFLMLQYTRHLSLHAWHALVLRRQQLRQASVVEQPSQRLRWKYTDTSGAAAAAETDDDALQQPSLAASRHQQEPQQQEQQELLLMRDEALSLHGEQQQQHRIRLSHRRALSTGSRETQSSSQSVSSTRSGQRHGRMRARSDDSSRRMRWRSSNTSRGSSASGISGAARAGDSPYSLVAEQQLPVHHSSLHAAVQHGRQHRQTRNREDTASHADSEQYLRRAWEGEEQEQQLLLQLRRDVKAAAAASREQRGQNSA</sequence>
<proteinExistence type="predicted"/>
<accession>A0A1D3CYG8</accession>
<keyword evidence="4" id="KW-1185">Reference proteome</keyword>
<keyword evidence="1" id="KW-0175">Coiled coil</keyword>